<dbReference type="PANTHER" id="PTHR34216">
    <property type="match status" value="1"/>
</dbReference>
<gene>
    <name evidence="4" type="ORF">SAMN04490178_10490</name>
</gene>
<evidence type="ECO:0000259" key="3">
    <source>
        <dbReference type="PROSITE" id="PS51677"/>
    </source>
</evidence>
<dbReference type="PANTHER" id="PTHR34216:SF3">
    <property type="entry name" value="POLY-BETA-1,6-N-ACETYL-D-GLUCOSAMINE N-DEACETYLASE"/>
    <property type="match status" value="1"/>
</dbReference>
<dbReference type="GO" id="GO:0005576">
    <property type="term" value="C:extracellular region"/>
    <property type="evidence" value="ECO:0007669"/>
    <property type="project" value="UniProtKB-SubCell"/>
</dbReference>
<dbReference type="InterPro" id="IPR011330">
    <property type="entry name" value="Glyco_hydro/deAcase_b/a-brl"/>
</dbReference>
<dbReference type="InterPro" id="IPR051398">
    <property type="entry name" value="Polysacch_Deacetylase"/>
</dbReference>
<evidence type="ECO:0000256" key="1">
    <source>
        <dbReference type="ARBA" id="ARBA00004613"/>
    </source>
</evidence>
<feature type="domain" description="NodB homology" evidence="3">
    <location>
        <begin position="90"/>
        <end position="269"/>
    </location>
</feature>
<reference evidence="4 5" key="1">
    <citation type="submission" date="2016-10" db="EMBL/GenBank/DDBJ databases">
        <authorList>
            <person name="de Groot N.N."/>
        </authorList>
    </citation>
    <scope>NUCLEOTIDE SEQUENCE [LARGE SCALE GENOMIC DNA]</scope>
    <source>
        <strain evidence="4 5">DSM 13305</strain>
    </source>
</reference>
<dbReference type="Pfam" id="PF01522">
    <property type="entry name" value="Polysacc_deac_1"/>
    <property type="match status" value="1"/>
</dbReference>
<name>A0A1H8RW74_9FIRM</name>
<dbReference type="PROSITE" id="PS51677">
    <property type="entry name" value="NODB"/>
    <property type="match status" value="1"/>
</dbReference>
<keyword evidence="2" id="KW-0732">Signal</keyword>
<dbReference type="RefSeq" id="WP_091744407.1">
    <property type="nucleotide sequence ID" value="NZ_FODY01000004.1"/>
</dbReference>
<dbReference type="SUPFAM" id="SSF88713">
    <property type="entry name" value="Glycoside hydrolase/deacetylase"/>
    <property type="match status" value="1"/>
</dbReference>
<evidence type="ECO:0000313" key="5">
    <source>
        <dbReference type="Proteomes" id="UP000198847"/>
    </source>
</evidence>
<dbReference type="InterPro" id="IPR002509">
    <property type="entry name" value="NODB_dom"/>
</dbReference>
<protein>
    <submittedName>
        <fullName evidence="4">Polysaccharide deacetylase</fullName>
    </submittedName>
</protein>
<dbReference type="AlphaFoldDB" id="A0A1H8RW74"/>
<dbReference type="EMBL" id="FODY01000004">
    <property type="protein sequence ID" value="SEO70193.1"/>
    <property type="molecule type" value="Genomic_DNA"/>
</dbReference>
<dbReference type="GO" id="GO:0016810">
    <property type="term" value="F:hydrolase activity, acting on carbon-nitrogen (but not peptide) bonds"/>
    <property type="evidence" value="ECO:0007669"/>
    <property type="project" value="InterPro"/>
</dbReference>
<keyword evidence="5" id="KW-1185">Reference proteome</keyword>
<sequence>MLKRTLQMGLLLCVALIFFTGTALAAYQNGIPILLYHHIERVPGEDPELGVSPAAFDEQLAKLKAAGFTTISLDAFYAYMRHQPVKLPEKPLLITFDDGYEDNYTEAAPLLQKYGFQAVLFMVGVNVDKPDRLSAVQIRDMNKQGWNIAAHTMTHPDLTRLDKKSLARELGGSKRTIERLTRQPAGFLAYPGGFYDLPVYQATQAAGYQGAFTVLTGLNHPDRDNLYLLRRIPIFKSTDFDTILARLIANQPKASLFDYSEELPKEQQK</sequence>
<proteinExistence type="predicted"/>
<dbReference type="Gene3D" id="3.20.20.370">
    <property type="entry name" value="Glycoside hydrolase/deacetylase"/>
    <property type="match status" value="1"/>
</dbReference>
<dbReference type="CDD" id="cd10918">
    <property type="entry name" value="CE4_NodB_like_5s_6s"/>
    <property type="match status" value="1"/>
</dbReference>
<evidence type="ECO:0000256" key="2">
    <source>
        <dbReference type="ARBA" id="ARBA00022729"/>
    </source>
</evidence>
<comment type="subcellular location">
    <subcellularLocation>
        <location evidence="1">Secreted</location>
    </subcellularLocation>
</comment>
<dbReference type="GO" id="GO:0005975">
    <property type="term" value="P:carbohydrate metabolic process"/>
    <property type="evidence" value="ECO:0007669"/>
    <property type="project" value="InterPro"/>
</dbReference>
<dbReference type="Proteomes" id="UP000198847">
    <property type="component" value="Unassembled WGS sequence"/>
</dbReference>
<organism evidence="4 5">
    <name type="scientific">Propionispora vibrioides</name>
    <dbReference type="NCBI Taxonomy" id="112903"/>
    <lineage>
        <taxon>Bacteria</taxon>
        <taxon>Bacillati</taxon>
        <taxon>Bacillota</taxon>
        <taxon>Negativicutes</taxon>
        <taxon>Selenomonadales</taxon>
        <taxon>Sporomusaceae</taxon>
        <taxon>Propionispora</taxon>
    </lineage>
</organism>
<evidence type="ECO:0000313" key="4">
    <source>
        <dbReference type="EMBL" id="SEO70193.1"/>
    </source>
</evidence>
<accession>A0A1H8RW74</accession>
<dbReference type="STRING" id="112903.SAMN04490178_10490"/>
<dbReference type="OrthoDB" id="9778320at2"/>